<organism evidence="8 9">
    <name type="scientific">Erinaceus europaeus</name>
    <name type="common">Western European hedgehog</name>
    <dbReference type="NCBI Taxonomy" id="9365"/>
    <lineage>
        <taxon>Eukaryota</taxon>
        <taxon>Metazoa</taxon>
        <taxon>Chordata</taxon>
        <taxon>Craniata</taxon>
        <taxon>Vertebrata</taxon>
        <taxon>Euteleostomi</taxon>
        <taxon>Mammalia</taxon>
        <taxon>Eutheria</taxon>
        <taxon>Laurasiatheria</taxon>
        <taxon>Eulipotyphla</taxon>
        <taxon>Erinaceidae</taxon>
        <taxon>Erinaceinae</taxon>
        <taxon>Erinaceus</taxon>
    </lineage>
</organism>
<evidence type="ECO:0000256" key="2">
    <source>
        <dbReference type="ARBA" id="ARBA00022692"/>
    </source>
</evidence>
<feature type="compositionally biased region" description="Basic and acidic residues" evidence="5">
    <location>
        <begin position="398"/>
        <end position="409"/>
    </location>
</feature>
<dbReference type="GeneID" id="103113762"/>
<name>A0ABM3YGT9_ERIEU</name>
<evidence type="ECO:0000256" key="5">
    <source>
        <dbReference type="SAM" id="MobiDB-lite"/>
    </source>
</evidence>
<evidence type="ECO:0000313" key="9">
    <source>
        <dbReference type="RefSeq" id="XP_060060284.1"/>
    </source>
</evidence>
<feature type="compositionally biased region" description="Basic residues" evidence="5">
    <location>
        <begin position="170"/>
        <end position="180"/>
    </location>
</feature>
<dbReference type="InterPro" id="IPR031368">
    <property type="entry name" value="SPEM1_N"/>
</dbReference>
<accession>A0ABM3YGT9</accession>
<dbReference type="Pfam" id="PF15670">
    <property type="entry name" value="Spem1"/>
    <property type="match status" value="1"/>
</dbReference>
<dbReference type="Proteomes" id="UP001652624">
    <property type="component" value="Chromosome 12"/>
</dbReference>
<feature type="compositionally biased region" description="Low complexity" evidence="5">
    <location>
        <begin position="146"/>
        <end position="169"/>
    </location>
</feature>
<reference evidence="9" key="1">
    <citation type="submission" date="2025-08" db="UniProtKB">
        <authorList>
            <consortium name="RefSeq"/>
        </authorList>
    </citation>
    <scope>IDENTIFICATION</scope>
</reference>
<protein>
    <submittedName>
        <fullName evidence="9">Uncharacterized protein SPEM2</fullName>
    </submittedName>
</protein>
<evidence type="ECO:0000256" key="4">
    <source>
        <dbReference type="ARBA" id="ARBA00023136"/>
    </source>
</evidence>
<comment type="subcellular location">
    <subcellularLocation>
        <location evidence="1">Membrane</location>
        <topology evidence="1">Single-pass membrane protein</topology>
    </subcellularLocation>
</comment>
<evidence type="ECO:0000259" key="7">
    <source>
        <dbReference type="Pfam" id="PF15670"/>
    </source>
</evidence>
<feature type="compositionally biased region" description="Polar residues" evidence="5">
    <location>
        <begin position="467"/>
        <end position="482"/>
    </location>
</feature>
<feature type="region of interest" description="Disordered" evidence="5">
    <location>
        <begin position="344"/>
        <end position="410"/>
    </location>
</feature>
<feature type="compositionally biased region" description="Basic residues" evidence="5">
    <location>
        <begin position="513"/>
        <end position="526"/>
    </location>
</feature>
<keyword evidence="2 6" id="KW-0812">Transmembrane</keyword>
<feature type="compositionally biased region" description="Basic residues" evidence="5">
    <location>
        <begin position="128"/>
        <end position="145"/>
    </location>
</feature>
<evidence type="ECO:0000256" key="1">
    <source>
        <dbReference type="ARBA" id="ARBA00004167"/>
    </source>
</evidence>
<feature type="compositionally biased region" description="Basic and acidic residues" evidence="5">
    <location>
        <begin position="486"/>
        <end position="497"/>
    </location>
</feature>
<evidence type="ECO:0000256" key="6">
    <source>
        <dbReference type="SAM" id="Phobius"/>
    </source>
</evidence>
<sequence length="526" mass="60147">MDYQLDYNNPGGCSQYQESLQEDEDFLLLLLGLIILVNIGINLTITMWHGIRNTIDKISRINQKNEPSQDCEYALHKAAPVKTQDVHIHCSLDPVEVKLTQPTRYSSSYGHHLLSNLHCYRLPYDHRQRPRRCRRPSRTRPHRPSARQPSSHRLSSRHPSSCRPSSHSHLYNHQRKRKNHRQFPYKGSVFRSQLHDHKIPQLRPLSSCDPEDLDSLEEEDLPYPHPKYPPWQWGGFYQRTGLPSNVGLWGRQRGILASLPPPSLYLSPELRRLPKRVEAKSELRLQTCGPSGSQSHVWGNMETEQWVSPQPLPRRVPPNVACVPYPSGGQLLYDTWDHRRRGLECSEPQPVQVPRNSRSEPRDHYSPQSHRRSLPGHAHCQPNRSPHPSVGHLGYSSRDPHEPRRRATEWAEALPTRYPLTTSASLTVLGEVTYQRAPAPSSAMLPHYPQPLPEVQAAEPPLPQPTFTPLSRNPGGTTSYQVYDSLELKRQVQESRARANSLPPPSTSASKPSLHRNRTGKLIRET</sequence>
<feature type="domain" description="Spermatid maturation protein 1 N-terminal" evidence="7">
    <location>
        <begin position="1"/>
        <end position="287"/>
    </location>
</feature>
<feature type="transmembrane region" description="Helical" evidence="6">
    <location>
        <begin position="26"/>
        <end position="51"/>
    </location>
</feature>
<dbReference type="RefSeq" id="XP_060060284.1">
    <property type="nucleotide sequence ID" value="XM_060204301.1"/>
</dbReference>
<dbReference type="PANTHER" id="PTHR34834:SF2">
    <property type="entry name" value="SPEM FAMILY MEMBER 2"/>
    <property type="match status" value="1"/>
</dbReference>
<gene>
    <name evidence="9" type="primary">SPEM2</name>
</gene>
<feature type="region of interest" description="Disordered" evidence="5">
    <location>
        <begin position="443"/>
        <end position="526"/>
    </location>
</feature>
<feature type="region of interest" description="Disordered" evidence="5">
    <location>
        <begin position="128"/>
        <end position="180"/>
    </location>
</feature>
<evidence type="ECO:0000256" key="3">
    <source>
        <dbReference type="ARBA" id="ARBA00022989"/>
    </source>
</evidence>
<keyword evidence="4 6" id="KW-0472">Membrane</keyword>
<keyword evidence="3 6" id="KW-1133">Transmembrane helix</keyword>
<keyword evidence="8" id="KW-1185">Reference proteome</keyword>
<dbReference type="PANTHER" id="PTHR34834">
    <property type="entry name" value="SPERMATID MATURATION PROTEIN 1"/>
    <property type="match status" value="1"/>
</dbReference>
<proteinExistence type="predicted"/>
<evidence type="ECO:0000313" key="8">
    <source>
        <dbReference type="Proteomes" id="UP001652624"/>
    </source>
</evidence>